<dbReference type="RefSeq" id="WP_328857890.1">
    <property type="nucleotide sequence ID" value="NZ_CP108021.1"/>
</dbReference>
<dbReference type="KEGG" id="whr:OG579_02010"/>
<evidence type="ECO:0000313" key="1">
    <source>
        <dbReference type="EMBL" id="WUM20638.1"/>
    </source>
</evidence>
<keyword evidence="2" id="KW-1185">Reference proteome</keyword>
<reference evidence="1 2" key="1">
    <citation type="submission" date="2022-10" db="EMBL/GenBank/DDBJ databases">
        <title>The complete genomes of actinobacterial strains from the NBC collection.</title>
        <authorList>
            <person name="Joergensen T.S."/>
            <person name="Alvarez Arevalo M."/>
            <person name="Sterndorff E.B."/>
            <person name="Faurdal D."/>
            <person name="Vuksanovic O."/>
            <person name="Mourched A.-S."/>
            <person name="Charusanti P."/>
            <person name="Shaw S."/>
            <person name="Blin K."/>
            <person name="Weber T."/>
        </authorList>
    </citation>
    <scope>NUCLEOTIDE SEQUENCE [LARGE SCALE GENOMIC DNA]</scope>
    <source>
        <strain evidence="1 2">NBC_00319</strain>
    </source>
</reference>
<gene>
    <name evidence="1" type="ORF">OG579_02010</name>
</gene>
<evidence type="ECO:0000313" key="2">
    <source>
        <dbReference type="Proteomes" id="UP001432128"/>
    </source>
</evidence>
<protein>
    <submittedName>
        <fullName evidence="1">Uncharacterized protein</fullName>
    </submittedName>
</protein>
<sequence>MADQKTDETTTTEQAGGEVHIARGTLAAVTRFVRRNGGSAKAVVEPVGADGVRVLLVGDNGVMGDQVVDDVATANALVERVDGLEISEWDRELSSVANPRDGHHAKMAGWVART</sequence>
<organism evidence="1 2">
    <name type="scientific">Williamsia herbipolensis</name>
    <dbReference type="NCBI Taxonomy" id="1603258"/>
    <lineage>
        <taxon>Bacteria</taxon>
        <taxon>Bacillati</taxon>
        <taxon>Actinomycetota</taxon>
        <taxon>Actinomycetes</taxon>
        <taxon>Mycobacteriales</taxon>
        <taxon>Nocardiaceae</taxon>
        <taxon>Williamsia</taxon>
    </lineage>
</organism>
<dbReference type="AlphaFoldDB" id="A0AAU4K3V1"/>
<dbReference type="Proteomes" id="UP001432128">
    <property type="component" value="Chromosome"/>
</dbReference>
<name>A0AAU4K3V1_9NOCA</name>
<accession>A0AAU4K3V1</accession>
<proteinExistence type="predicted"/>
<dbReference type="EMBL" id="CP108021">
    <property type="protein sequence ID" value="WUM20638.1"/>
    <property type="molecule type" value="Genomic_DNA"/>
</dbReference>